<feature type="region of interest" description="Disordered" evidence="1">
    <location>
        <begin position="35"/>
        <end position="80"/>
    </location>
</feature>
<feature type="compositionally biased region" description="Polar residues" evidence="1">
    <location>
        <begin position="44"/>
        <end position="69"/>
    </location>
</feature>
<proteinExistence type="predicted"/>
<name>A0A820TBW0_9BILA</name>
<dbReference type="EMBL" id="CAJNYD010001315">
    <property type="protein sequence ID" value="CAF3329948.1"/>
    <property type="molecule type" value="Genomic_DNA"/>
</dbReference>
<dbReference type="Proteomes" id="UP000663869">
    <property type="component" value="Unassembled WGS sequence"/>
</dbReference>
<accession>A0A820TBW0</accession>
<dbReference type="EMBL" id="CAJOBO010000086">
    <property type="protein sequence ID" value="CAF4124686.1"/>
    <property type="molecule type" value="Genomic_DNA"/>
</dbReference>
<dbReference type="Proteomes" id="UP000663833">
    <property type="component" value="Unassembled WGS sequence"/>
</dbReference>
<evidence type="ECO:0000313" key="4">
    <source>
        <dbReference type="EMBL" id="CAF3738525.1"/>
    </source>
</evidence>
<evidence type="ECO:0000313" key="6">
    <source>
        <dbReference type="EMBL" id="CAF4468709.1"/>
    </source>
</evidence>
<sequence>MLQNQSTERVVMVLTDINGNVLDYDIAEQPIVPIRTKKHVKSSPPKQSEPIPTSTPLKKVTQNPNPETEQPQRRRVRYTPQKSTFKIFQEKVDWFAEPKIKSRNDEAIRKIRRAPKTKIFGQKLSWCAESKINTHNEEAVEEIRQRPKSQIFVRKIYWNAETKIDSHNEEAVEHIHRTPKPRIRDEKLNWEANTKIDTHNEEAIEYLRKTPRSAIYDEKPTWSSTPRTNHYNPEFVQYLQRERAIRQQTSFMRIQSSSPQHKIKADGPRIDDYNSEYIEHKKTTKLNKLPPIETRKLEWRKESRISRRNDDYIERLRQKRSIPVIFREKVNWSAQTPRIKAHNPEYLENIKDQKRPTITDEFPRWKSQAKITTYNNDYNPNDEYRPKPVIVNEKTQWYGRPKIDSGLDPIVNVKEHAAFGLAT</sequence>
<evidence type="ECO:0000256" key="1">
    <source>
        <dbReference type="SAM" id="MobiDB-lite"/>
    </source>
</evidence>
<organism evidence="6 7">
    <name type="scientific">Rotaria socialis</name>
    <dbReference type="NCBI Taxonomy" id="392032"/>
    <lineage>
        <taxon>Eukaryota</taxon>
        <taxon>Metazoa</taxon>
        <taxon>Spiralia</taxon>
        <taxon>Gnathifera</taxon>
        <taxon>Rotifera</taxon>
        <taxon>Eurotatoria</taxon>
        <taxon>Bdelloidea</taxon>
        <taxon>Philodinida</taxon>
        <taxon>Philodinidae</taxon>
        <taxon>Rotaria</taxon>
    </lineage>
</organism>
<comment type="caution">
    <text evidence="6">The sequence shown here is derived from an EMBL/GenBank/DDBJ whole genome shotgun (WGS) entry which is preliminary data.</text>
</comment>
<gene>
    <name evidence="3" type="ORF">FME351_LOCUS29223</name>
    <name evidence="4" type="ORF">GRG538_LOCUS30697</name>
    <name evidence="5" type="ORF">HFQ381_LOCUS2616</name>
    <name evidence="2" type="ORF">LUA448_LOCUS10942</name>
    <name evidence="6" type="ORF">TSG867_LOCUS18456</name>
</gene>
<evidence type="ECO:0000313" key="5">
    <source>
        <dbReference type="EMBL" id="CAF4124686.1"/>
    </source>
</evidence>
<dbReference type="Proteomes" id="UP000663872">
    <property type="component" value="Unassembled WGS sequence"/>
</dbReference>
<protein>
    <submittedName>
        <fullName evidence="6">Uncharacterized protein</fullName>
    </submittedName>
</protein>
<reference evidence="6" key="1">
    <citation type="submission" date="2021-02" db="EMBL/GenBank/DDBJ databases">
        <authorList>
            <person name="Nowell W R."/>
        </authorList>
    </citation>
    <scope>NUCLEOTIDE SEQUENCE</scope>
</reference>
<dbReference type="AlphaFoldDB" id="A0A820TBW0"/>
<evidence type="ECO:0000313" key="3">
    <source>
        <dbReference type="EMBL" id="CAF3723626.1"/>
    </source>
</evidence>
<dbReference type="EMBL" id="CAJOBQ010001231">
    <property type="protein sequence ID" value="CAF4468709.1"/>
    <property type="molecule type" value="Genomic_DNA"/>
</dbReference>
<dbReference type="EMBL" id="CAJNYT010005388">
    <property type="protein sequence ID" value="CAF3738525.1"/>
    <property type="molecule type" value="Genomic_DNA"/>
</dbReference>
<evidence type="ECO:0000313" key="7">
    <source>
        <dbReference type="Proteomes" id="UP000663862"/>
    </source>
</evidence>
<dbReference type="Proteomes" id="UP000663851">
    <property type="component" value="Unassembled WGS sequence"/>
</dbReference>
<dbReference type="EMBL" id="CAJNYU010004082">
    <property type="protein sequence ID" value="CAF3723626.1"/>
    <property type="molecule type" value="Genomic_DNA"/>
</dbReference>
<dbReference type="Proteomes" id="UP000663862">
    <property type="component" value="Unassembled WGS sequence"/>
</dbReference>
<evidence type="ECO:0000313" key="2">
    <source>
        <dbReference type="EMBL" id="CAF3329948.1"/>
    </source>
</evidence>